<proteinExistence type="predicted"/>
<name>A0A816DDT9_9BILA</name>
<gene>
    <name evidence="3" type="ORF">GPM918_LOCUS44575</name>
    <name evidence="2" type="ORF">OVA965_LOCUS40367</name>
    <name evidence="5" type="ORF">SRO942_LOCUS46484</name>
    <name evidence="4" type="ORF">TMI583_LOCUS41794</name>
</gene>
<organism evidence="3 6">
    <name type="scientific">Didymodactylos carnosus</name>
    <dbReference type="NCBI Taxonomy" id="1234261"/>
    <lineage>
        <taxon>Eukaryota</taxon>
        <taxon>Metazoa</taxon>
        <taxon>Spiralia</taxon>
        <taxon>Gnathifera</taxon>
        <taxon>Rotifera</taxon>
        <taxon>Eurotatoria</taxon>
        <taxon>Bdelloidea</taxon>
        <taxon>Philodinida</taxon>
        <taxon>Philodinidae</taxon>
        <taxon>Didymodactylos</taxon>
    </lineage>
</organism>
<dbReference type="Proteomes" id="UP000663829">
    <property type="component" value="Unassembled WGS sequence"/>
</dbReference>
<dbReference type="Proteomes" id="UP000677228">
    <property type="component" value="Unassembled WGS sequence"/>
</dbReference>
<evidence type="ECO:0000313" key="2">
    <source>
        <dbReference type="EMBL" id="CAF1571112.1"/>
    </source>
</evidence>
<evidence type="ECO:0000313" key="6">
    <source>
        <dbReference type="Proteomes" id="UP000663829"/>
    </source>
</evidence>
<evidence type="ECO:0000313" key="5">
    <source>
        <dbReference type="EMBL" id="CAF4538380.1"/>
    </source>
</evidence>
<evidence type="ECO:0000313" key="4">
    <source>
        <dbReference type="EMBL" id="CAF4365818.1"/>
    </source>
</evidence>
<reference evidence="3" key="1">
    <citation type="submission" date="2021-02" db="EMBL/GenBank/DDBJ databases">
        <authorList>
            <person name="Nowell W R."/>
        </authorList>
    </citation>
    <scope>NUCLEOTIDE SEQUENCE</scope>
</reference>
<dbReference type="Proteomes" id="UP000682733">
    <property type="component" value="Unassembled WGS sequence"/>
</dbReference>
<dbReference type="Proteomes" id="UP000681722">
    <property type="component" value="Unassembled WGS sequence"/>
</dbReference>
<evidence type="ECO:0000313" key="3">
    <source>
        <dbReference type="EMBL" id="CAF1634692.1"/>
    </source>
</evidence>
<evidence type="ECO:0000256" key="1">
    <source>
        <dbReference type="SAM" id="MobiDB-lite"/>
    </source>
</evidence>
<dbReference type="EMBL" id="CAJOBA010066607">
    <property type="protein sequence ID" value="CAF4365818.1"/>
    <property type="molecule type" value="Genomic_DNA"/>
</dbReference>
<dbReference type="EMBL" id="CAJNOK010043804">
    <property type="protein sequence ID" value="CAF1571112.1"/>
    <property type="molecule type" value="Genomic_DNA"/>
</dbReference>
<sequence>MIQEEVMIQHKMVVQQQEAKVSDVQQRPHEHSVTDYSEECIKSEQLPDQAIEDLQQQTIEYLKNHGSQTDVNK</sequence>
<feature type="non-terminal residue" evidence="3">
    <location>
        <position position="1"/>
    </location>
</feature>
<dbReference type="EMBL" id="CAJOBC010113079">
    <property type="protein sequence ID" value="CAF4538380.1"/>
    <property type="molecule type" value="Genomic_DNA"/>
</dbReference>
<feature type="region of interest" description="Disordered" evidence="1">
    <location>
        <begin position="19"/>
        <end position="39"/>
    </location>
</feature>
<accession>A0A816DDT9</accession>
<comment type="caution">
    <text evidence="3">The sequence shown here is derived from an EMBL/GenBank/DDBJ whole genome shotgun (WGS) entry which is preliminary data.</text>
</comment>
<protein>
    <submittedName>
        <fullName evidence="3">Uncharacterized protein</fullName>
    </submittedName>
</protein>
<keyword evidence="6" id="KW-1185">Reference proteome</keyword>
<dbReference type="EMBL" id="CAJNOQ010044906">
    <property type="protein sequence ID" value="CAF1634692.1"/>
    <property type="molecule type" value="Genomic_DNA"/>
</dbReference>
<dbReference type="AlphaFoldDB" id="A0A816DDT9"/>